<evidence type="ECO:0000256" key="3">
    <source>
        <dbReference type="ARBA" id="ARBA00023172"/>
    </source>
</evidence>
<evidence type="ECO:0000313" key="8">
    <source>
        <dbReference type="Proteomes" id="UP000183469"/>
    </source>
</evidence>
<dbReference type="PANTHER" id="PTHR30461">
    <property type="entry name" value="DNA-INVERTASE FROM LAMBDOID PROPHAGE"/>
    <property type="match status" value="1"/>
</dbReference>
<sequence length="194" mass="21286">NNMIYGYARVSTKKQLDGNGLEVQEKALLDAGADTVVKEQYTGTTMQRPKLDVLLEQLTAGDTLMAAKLDRIARTAAEGAAVIRSLQERGVAVHILNIGILDNSTTGRLMMNVLLAFAEFERDMIVERTQAGREIARTHAGYREGRRPLPQARKDAAVAMIRNGYSYKEACEATGLSRSTVLRAVQVVRGKHSL</sequence>
<reference evidence="7 8" key="1">
    <citation type="submission" date="2016-10" db="EMBL/GenBank/DDBJ databases">
        <authorList>
            <person name="de Groot N.N."/>
        </authorList>
    </citation>
    <scope>NUCLEOTIDE SEQUENCE [LARGE SCALE GENOMIC DNA]</scope>
    <source>
        <strain evidence="7 8">DSM 2872</strain>
    </source>
</reference>
<dbReference type="Gene3D" id="3.40.50.1390">
    <property type="entry name" value="Resolvase, N-terminal catalytic domain"/>
    <property type="match status" value="1"/>
</dbReference>
<name>A0A1H4AI10_SELRU</name>
<accession>A0A1H4AI10</accession>
<dbReference type="GO" id="GO:0015074">
    <property type="term" value="P:DNA integration"/>
    <property type="evidence" value="ECO:0007669"/>
    <property type="project" value="UniProtKB-KW"/>
</dbReference>
<organism evidence="7 8">
    <name type="scientific">Selenomonas ruminantium</name>
    <dbReference type="NCBI Taxonomy" id="971"/>
    <lineage>
        <taxon>Bacteria</taxon>
        <taxon>Bacillati</taxon>
        <taxon>Bacillota</taxon>
        <taxon>Negativicutes</taxon>
        <taxon>Selenomonadales</taxon>
        <taxon>Selenomonadaceae</taxon>
        <taxon>Selenomonas</taxon>
    </lineage>
</organism>
<evidence type="ECO:0000256" key="2">
    <source>
        <dbReference type="ARBA" id="ARBA00023125"/>
    </source>
</evidence>
<dbReference type="Proteomes" id="UP000183469">
    <property type="component" value="Unassembled WGS sequence"/>
</dbReference>
<proteinExistence type="predicted"/>
<dbReference type="PROSITE" id="PS51736">
    <property type="entry name" value="RECOMBINASES_3"/>
    <property type="match status" value="1"/>
</dbReference>
<dbReference type="Pfam" id="PF00239">
    <property type="entry name" value="Resolvase"/>
    <property type="match status" value="1"/>
</dbReference>
<feature type="active site" description="O-(5'-phospho-DNA)-serine intermediate" evidence="4 5">
    <location>
        <position position="11"/>
    </location>
</feature>
<feature type="domain" description="Resolvase/invertase-type recombinase catalytic" evidence="6">
    <location>
        <begin position="3"/>
        <end position="140"/>
    </location>
</feature>
<dbReference type="CDD" id="cd03768">
    <property type="entry name" value="SR_ResInv"/>
    <property type="match status" value="1"/>
</dbReference>
<dbReference type="InterPro" id="IPR006118">
    <property type="entry name" value="Recombinase_CS"/>
</dbReference>
<dbReference type="InterPro" id="IPR006119">
    <property type="entry name" value="Resolv_N"/>
</dbReference>
<dbReference type="RefSeq" id="WP_256202878.1">
    <property type="nucleotide sequence ID" value="NZ_FNQG01000019.1"/>
</dbReference>
<dbReference type="AlphaFoldDB" id="A0A1H4AI10"/>
<keyword evidence="3" id="KW-0233">DNA recombination</keyword>
<dbReference type="GO" id="GO:0003677">
    <property type="term" value="F:DNA binding"/>
    <property type="evidence" value="ECO:0007669"/>
    <property type="project" value="UniProtKB-KW"/>
</dbReference>
<evidence type="ECO:0000313" key="7">
    <source>
        <dbReference type="EMBL" id="SEA35576.1"/>
    </source>
</evidence>
<evidence type="ECO:0000256" key="4">
    <source>
        <dbReference type="PIRSR" id="PIRSR606118-50"/>
    </source>
</evidence>
<keyword evidence="2" id="KW-0238">DNA-binding</keyword>
<protein>
    <submittedName>
        <fullName evidence="7">Site-specific DNA recombinase</fullName>
    </submittedName>
</protein>
<gene>
    <name evidence="7" type="ORF">SAMN05660648_02901</name>
</gene>
<evidence type="ECO:0000256" key="5">
    <source>
        <dbReference type="PROSITE-ProRule" id="PRU10137"/>
    </source>
</evidence>
<dbReference type="InterPro" id="IPR050639">
    <property type="entry name" value="SSR_resolvase"/>
</dbReference>
<dbReference type="EMBL" id="FNQG01000019">
    <property type="protein sequence ID" value="SEA35576.1"/>
    <property type="molecule type" value="Genomic_DNA"/>
</dbReference>
<dbReference type="SMART" id="SM00857">
    <property type="entry name" value="Resolvase"/>
    <property type="match status" value="1"/>
</dbReference>
<dbReference type="PROSITE" id="PS00397">
    <property type="entry name" value="RECOMBINASES_1"/>
    <property type="match status" value="1"/>
</dbReference>
<dbReference type="GO" id="GO:0000150">
    <property type="term" value="F:DNA strand exchange activity"/>
    <property type="evidence" value="ECO:0007669"/>
    <property type="project" value="InterPro"/>
</dbReference>
<evidence type="ECO:0000259" key="6">
    <source>
        <dbReference type="PROSITE" id="PS51736"/>
    </source>
</evidence>
<feature type="non-terminal residue" evidence="7">
    <location>
        <position position="1"/>
    </location>
</feature>
<dbReference type="SUPFAM" id="SSF53041">
    <property type="entry name" value="Resolvase-like"/>
    <property type="match status" value="1"/>
</dbReference>
<evidence type="ECO:0000256" key="1">
    <source>
        <dbReference type="ARBA" id="ARBA00022908"/>
    </source>
</evidence>
<keyword evidence="1" id="KW-0229">DNA integration</keyword>
<dbReference type="PANTHER" id="PTHR30461:SF2">
    <property type="entry name" value="SERINE RECOMBINASE PINE-RELATED"/>
    <property type="match status" value="1"/>
</dbReference>
<dbReference type="PROSITE" id="PS00398">
    <property type="entry name" value="RECOMBINASES_2"/>
    <property type="match status" value="1"/>
</dbReference>
<dbReference type="InterPro" id="IPR036162">
    <property type="entry name" value="Resolvase-like_N_sf"/>
</dbReference>